<keyword evidence="5 6" id="KW-0732">Signal</keyword>
<feature type="domain" description="Fe/B12 periplasmic-binding" evidence="7">
    <location>
        <begin position="53"/>
        <end position="318"/>
    </location>
</feature>
<dbReference type="Gene3D" id="3.40.50.1980">
    <property type="entry name" value="Nitrogenase molybdenum iron protein domain"/>
    <property type="match status" value="2"/>
</dbReference>
<evidence type="ECO:0000313" key="8">
    <source>
        <dbReference type="EMBL" id="ABQ19493.1"/>
    </source>
</evidence>
<keyword evidence="3" id="KW-0813">Transport</keyword>
<evidence type="ECO:0000256" key="3">
    <source>
        <dbReference type="ARBA" id="ARBA00022448"/>
    </source>
</evidence>
<evidence type="ECO:0000256" key="6">
    <source>
        <dbReference type="SAM" id="SignalP"/>
    </source>
</evidence>
<dbReference type="NCBIfam" id="NF008200">
    <property type="entry name" value="PRK10957.1"/>
    <property type="match status" value="1"/>
</dbReference>
<evidence type="ECO:0000256" key="5">
    <source>
        <dbReference type="ARBA" id="ARBA00022729"/>
    </source>
</evidence>
<dbReference type="PROSITE" id="PS50983">
    <property type="entry name" value="FE_B12_PBP"/>
    <property type="match status" value="1"/>
</dbReference>
<name>A0A0H3AHM4_VIBC3</name>
<feature type="chain" id="PRO_5030008139" evidence="6">
    <location>
        <begin position="29"/>
        <end position="325"/>
    </location>
</feature>
<dbReference type="KEGG" id="vcr:VC395_0793"/>
<dbReference type="GO" id="GO:1901678">
    <property type="term" value="P:iron coordination entity transport"/>
    <property type="evidence" value="ECO:0007669"/>
    <property type="project" value="UniProtKB-ARBA"/>
</dbReference>
<dbReference type="AlphaFoldDB" id="A0A0H3AHM4"/>
<evidence type="ECO:0000259" key="7">
    <source>
        <dbReference type="PROSITE" id="PS50983"/>
    </source>
</evidence>
<dbReference type="eggNOG" id="COG4592">
    <property type="taxonomic scope" value="Bacteria"/>
</dbReference>
<protein>
    <submittedName>
        <fullName evidence="8">Vibriobactin and enterobactin ABC transporter, periplasmic ferric vibriobactin/enterobactin-binding protein</fullName>
    </submittedName>
</protein>
<dbReference type="GO" id="GO:0030288">
    <property type="term" value="C:outer membrane-bounded periplasmic space"/>
    <property type="evidence" value="ECO:0007669"/>
    <property type="project" value="TreeGrafter"/>
</dbReference>
<evidence type="ECO:0000313" key="9">
    <source>
        <dbReference type="Proteomes" id="UP000000249"/>
    </source>
</evidence>
<dbReference type="SUPFAM" id="SSF53807">
    <property type="entry name" value="Helical backbone' metal receptor"/>
    <property type="match status" value="1"/>
</dbReference>
<organism evidence="8 9">
    <name type="scientific">Vibrio cholerae serotype O1 (strain ATCC 39541 / Classical Ogawa 395 / O395)</name>
    <dbReference type="NCBI Taxonomy" id="345073"/>
    <lineage>
        <taxon>Bacteria</taxon>
        <taxon>Pseudomonadati</taxon>
        <taxon>Pseudomonadota</taxon>
        <taxon>Gammaproteobacteria</taxon>
        <taxon>Vibrionales</taxon>
        <taxon>Vibrionaceae</taxon>
        <taxon>Vibrio</taxon>
    </lineage>
</organism>
<evidence type="ECO:0000256" key="1">
    <source>
        <dbReference type="ARBA" id="ARBA00004196"/>
    </source>
</evidence>
<proteinExistence type="inferred from homology"/>
<dbReference type="Pfam" id="PF01497">
    <property type="entry name" value="Peripla_BP_2"/>
    <property type="match status" value="1"/>
</dbReference>
<dbReference type="SMR" id="A0A0H3AHM4"/>
<dbReference type="FunFam" id="3.40.50.1980:FF:000009">
    <property type="entry name" value="Iron-enterobactin transporter periplasmic binding protein"/>
    <property type="match status" value="1"/>
</dbReference>
<keyword evidence="4" id="KW-0406">Ion transport</keyword>
<comment type="subcellular location">
    <subcellularLocation>
        <location evidence="1">Cell envelope</location>
    </subcellularLocation>
</comment>
<dbReference type="InterPro" id="IPR051313">
    <property type="entry name" value="Bact_iron-sidero_bind"/>
</dbReference>
<accession>A0A0H3AHM4</accession>
<dbReference type="KEGG" id="vco:VC0395_A0305"/>
<comment type="similarity">
    <text evidence="2">Belongs to the bacterial solute-binding protein 8 family.</text>
</comment>
<dbReference type="PANTHER" id="PTHR30532">
    <property type="entry name" value="IRON III DICITRATE-BINDING PERIPLASMIC PROTEIN"/>
    <property type="match status" value="1"/>
</dbReference>
<dbReference type="PATRIC" id="fig|345073.21.peg.767"/>
<dbReference type="PROSITE" id="PS51257">
    <property type="entry name" value="PROKAR_LIPOPROTEIN"/>
    <property type="match status" value="1"/>
</dbReference>
<keyword evidence="4" id="KW-0408">Iron</keyword>
<dbReference type="EMBL" id="CP000627">
    <property type="protein sequence ID" value="ABQ19493.1"/>
    <property type="molecule type" value="Genomic_DNA"/>
</dbReference>
<sequence length="325" mass="36092">MRINITMKNIFILLSVILGCLFSGFVSAQQNVWPRTFQNADGSITTIPSQPKRILSTAVTVTGTLLAIDAPVIASAATTQSTFFEQWRKLAELRQVKKLWPAGSVDLESVYVEQPDLIVVSMIGADSARDQIPLLQAIAPTILVDYSDQTWQSLAQQLGLATGLEEQAERTIHNFEQWTKQVRDVLDLPKGRANIVSYHGPGVVNAVAKAQSAHAQLLQSVGVVLEEPDPAWQAGSIVHRDFLRIHYEHLTQLQAETTFLITMTDQQAQAFLHDPILKNLPSIQRKQVYGLGENSFRIDLFSAREIINSLLRRFAGEQAQSLVMP</sequence>
<dbReference type="Proteomes" id="UP000000249">
    <property type="component" value="Chromosome 1"/>
</dbReference>
<evidence type="ECO:0000256" key="4">
    <source>
        <dbReference type="ARBA" id="ARBA00022496"/>
    </source>
</evidence>
<keyword evidence="4" id="KW-0410">Iron transport</keyword>
<dbReference type="OrthoDB" id="9793175at2"/>
<reference evidence="8 9" key="1">
    <citation type="submission" date="2007-03" db="EMBL/GenBank/DDBJ databases">
        <authorList>
            <person name="Heidelberg J."/>
        </authorList>
    </citation>
    <scope>NUCLEOTIDE SEQUENCE [LARGE SCALE GENOMIC DNA]</scope>
    <source>
        <strain evidence="9">ATCC 39541 / Classical Ogawa 395 / O395</strain>
    </source>
</reference>
<evidence type="ECO:0000256" key="2">
    <source>
        <dbReference type="ARBA" id="ARBA00008814"/>
    </source>
</evidence>
<dbReference type="PANTHER" id="PTHR30532:SF24">
    <property type="entry name" value="FERRIC ENTEROBACTIN-BINDING PERIPLASMIC PROTEIN FEPB"/>
    <property type="match status" value="1"/>
</dbReference>
<gene>
    <name evidence="8" type="primary">viuP</name>
    <name evidence="8" type="ordered locus">VC0395_A0305</name>
</gene>
<feature type="signal peptide" evidence="6">
    <location>
        <begin position="1"/>
        <end position="28"/>
    </location>
</feature>
<dbReference type="InterPro" id="IPR002491">
    <property type="entry name" value="ABC_transptr_periplasmic_BD"/>
</dbReference>